<feature type="transmembrane region" description="Helical" evidence="16">
    <location>
        <begin position="1488"/>
        <end position="1514"/>
    </location>
</feature>
<feature type="transmembrane region" description="Helical" evidence="16">
    <location>
        <begin position="792"/>
        <end position="818"/>
    </location>
</feature>
<dbReference type="HOGENOM" id="CLU_000540_5_0_1"/>
<feature type="domain" description="Ion transport" evidence="18">
    <location>
        <begin position="587"/>
        <end position="820"/>
    </location>
</feature>
<keyword evidence="21" id="KW-1185">Reference proteome</keyword>
<feature type="region of interest" description="Disordered" evidence="17">
    <location>
        <begin position="415"/>
        <end position="465"/>
    </location>
</feature>
<evidence type="ECO:0000256" key="14">
    <source>
        <dbReference type="ARBA" id="ARBA00023201"/>
    </source>
</evidence>
<dbReference type="GO" id="GO:0019228">
    <property type="term" value="P:neuronal action potential"/>
    <property type="evidence" value="ECO:0000318"/>
    <property type="project" value="GO_Central"/>
</dbReference>
<feature type="region of interest" description="Disordered" evidence="17">
    <location>
        <begin position="1801"/>
        <end position="1825"/>
    </location>
</feature>
<dbReference type="GO" id="GO:0086010">
    <property type="term" value="P:membrane depolarization during action potential"/>
    <property type="evidence" value="ECO:0000318"/>
    <property type="project" value="GO_Central"/>
</dbReference>
<sequence length="1825" mass="209736">MARPQNLTYFTKKSLALAEERAAARKSDEDELEPNSDFEAGKKLPFIYDDVPPGMVSEPLEDLDPYYLDKNTFIVLDKGKTIFRFNASPALYFLTPFHFIRRLSIKILMNPLFNMILMGTFLINCIFLPAINIPDWMVYLELPFIGLYTFEILIKILARGFCMKPFTFLRDPWNWLDGHILFYALLTLFINLDSVSALGIFSVVRILKATSLTTGTKIIIGTLTRSVRMFCHAVILIMFCLSVFAVMGMQLFMDRLKQKCVPWPQEQNSTEILSGNETLSSYHLEEQMHALLCGNTSFSGRCPKGYLCVKTGGNPDYGYTNFDSFGWAFLSLFRLMTLDFWESLYQQILRTSGKESVIFFVFVIFFCSFYLVSLKLAVVAMAYEKQNQATIKAAKRKQVKYQAMLCRHKRDQEETEAMTAVGAEKKNGKDLSSADASSGISDHTNERMEQRKKENQEKDAEREEKEIDAKLHQFESEDFIRKKVFHHGINSKQMQKTAPFTEEGSTLQADKKERQINTCQVSMGILEDPDVGKRSMSKANVLNSSEGLDKCRPRRLWKRFAKMFLIWDCCPFWLKCKDFVYSIVMDPFFDLAIVICVIMNLVFLAMNHYPMTEEFLYVLSVGELVFVGIYILEMVLKIIALHPYNYFQDKWNIFDSFIVTLALGELMLSIFDEAYFSFLQFLILLRGLRVFKLTKYWPTMKMMINILGYSVKALRSLTLVLFITIFIFAVIGLKFVQHFPNEYLCKIDIDCFPRWHMYDIIHSFLVVFRALSGEWIETMWDCMEIAGQPTCLIFYTGIIVIGNLLVLILFVALLSSFISENSAMSDVKADSQNLHLAIGRIKRGIHYVKRTLFDLIGEVFSKKQTISKETQREENLRMKKKNGTSRQSANKMSNEQDLQNDKEGTSASGSNMEKHLRDNNSSQSSLHNPIHPMPAPIALAEFDSENVNTKEFRNELDVDGSNEKLSHTISPEDSMIPILGSEEEEVMTGSEKSDEPGPCFSDGCIRWFPFCGASMKSKRGKIWWNLRKSCYRIVKHRCFEMFMFLIILLSCYALTYEDIYIEDRKTIKIVLEYADNIFTYIFITEMLLKWLAYGCKGYFSNTWCWLEFLVVNVCFFNLLGNYLGYIEFAALKSLRTLRILSVFKRVRVVLNTLVREIPSILKVLLVGLTFWLIFNIIGVNLFAGKFYDCINTTSGESLSVYDGVQNKSECEQLMYSSKAVNMRNSSGDVLWKNAKMNFDNVKNGYLSLFQLATFKGWLDVMYSAVDSTSVEKPPRFEFSFYTYFYFVGFIIFGVFFPLVLFIGVIIDNFKQQKKIRGESIFMTEDQKKSYNSKKNPRYKNPIPRPRNKFQGYIFDLVTKEAFEITILVLICLNVVIMMMETNSDSDYKIMILRLIDLVFIILFAGECVLKLIGLRHHYFSTGWNIFDFVVVHISIAVVLLNNLTEKYLLTYAQMQVIRFIRCGRVLNYIKGTKGMGTLISAMMLSLPALLNIVLLLFLVMVIYAVIGMSQFAYIKKEAGIDDMFNFETFVNSMLCLFQITTFAGWDGLLIPVLNTGPPDCDPEKIHPGSSVRGDCGSPSFGVFYFVSYIIISFLLFVNMFIVVIFEILSAVSEENSKSLSEEAFDNFYEVWQKFDPDTTHFIDHSQLSDFAASLAPPLLIPKPNTKQLMAMDLPLAKGDRVFCPDVLFALAKRVKGESEEFDHLHLPMREQFLSSCLFQISYEPVSTIKQKQEEVSAPVIPHALKEHDSDTCNNKDGDREDPTFKDNIIFDRVNENSALEKAGDVSDSPTLIASLCNIIEQERENHETNQAEKEDNGKGDREKEK</sequence>
<evidence type="ECO:0000259" key="18">
    <source>
        <dbReference type="Pfam" id="PF00520"/>
    </source>
</evidence>
<evidence type="ECO:0000256" key="3">
    <source>
        <dbReference type="ARBA" id="ARBA00022461"/>
    </source>
</evidence>
<evidence type="ECO:0000256" key="2">
    <source>
        <dbReference type="ARBA" id="ARBA00022448"/>
    </source>
</evidence>
<feature type="compositionally biased region" description="Basic and acidic residues" evidence="17">
    <location>
        <begin position="443"/>
        <end position="465"/>
    </location>
</feature>
<comment type="similarity">
    <text evidence="16">Belongs to the sodium channel (TC 1.A.1.10) family.</text>
</comment>
<dbReference type="PANTHER" id="PTHR10037">
    <property type="entry name" value="VOLTAGE-GATED CATION CHANNEL CALCIUM AND SODIUM"/>
    <property type="match status" value="1"/>
</dbReference>
<dbReference type="InterPro" id="IPR001696">
    <property type="entry name" value="Na_channel_asu"/>
</dbReference>
<keyword evidence="11 16" id="KW-0472">Membrane</keyword>
<dbReference type="STRING" id="13616.ENSMODP00000041259"/>
<proteinExistence type="inferred from homology"/>
<feature type="compositionally biased region" description="Polar residues" evidence="17">
    <location>
        <begin position="884"/>
        <end position="897"/>
    </location>
</feature>
<keyword evidence="3 16" id="KW-0894">Sodium channel</keyword>
<name>K7E657_MONDO</name>
<feature type="transmembrane region" description="Helical" evidence="16">
    <location>
        <begin position="357"/>
        <end position="383"/>
    </location>
</feature>
<feature type="transmembrane region" description="Helical" evidence="16">
    <location>
        <begin position="1361"/>
        <end position="1379"/>
    </location>
</feature>
<dbReference type="GO" id="GO:0035725">
    <property type="term" value="P:sodium ion transmembrane transport"/>
    <property type="evidence" value="ECO:0000318"/>
    <property type="project" value="GO_Central"/>
</dbReference>
<feature type="transmembrane region" description="Helical" evidence="16">
    <location>
        <begin position="713"/>
        <end position="735"/>
    </location>
</feature>
<evidence type="ECO:0000259" key="19">
    <source>
        <dbReference type="Pfam" id="PF06512"/>
    </source>
</evidence>
<reference evidence="20" key="3">
    <citation type="submission" date="2025-09" db="UniProtKB">
        <authorList>
            <consortium name="Ensembl"/>
        </authorList>
    </citation>
    <scope>IDENTIFICATION</scope>
</reference>
<feature type="transmembrane region" description="Helical" evidence="16">
    <location>
        <begin position="588"/>
        <end position="609"/>
    </location>
</feature>
<comment type="function">
    <text evidence="16">Mediates the voltage-dependent sodium ion permeability of excitable membranes. Assuming opened or closed conformations in response to the voltage difference across the membrane, the protein forms a sodium-selective channel through which Na(+) ions may pass in accordance with their electrochemical gradient.</text>
</comment>
<feature type="transmembrane region" description="Helical" evidence="16">
    <location>
        <begin position="674"/>
        <end position="692"/>
    </location>
</feature>
<feature type="transmembrane region" description="Helical" evidence="16">
    <location>
        <begin position="1041"/>
        <end position="1061"/>
    </location>
</feature>
<evidence type="ECO:0000256" key="4">
    <source>
        <dbReference type="ARBA" id="ARBA00022475"/>
    </source>
</evidence>
<keyword evidence="4" id="KW-1003">Cell membrane</keyword>
<feature type="transmembrane region" description="Helical" evidence="16">
    <location>
        <begin position="227"/>
        <end position="249"/>
    </location>
</feature>
<dbReference type="InParanoid" id="K7E657"/>
<dbReference type="Gene3D" id="1.10.238.10">
    <property type="entry name" value="EF-hand"/>
    <property type="match status" value="1"/>
</dbReference>
<feature type="transmembrane region" description="Helical" evidence="16">
    <location>
        <begin position="1582"/>
        <end position="1608"/>
    </location>
</feature>
<reference evidence="20" key="2">
    <citation type="submission" date="2025-08" db="UniProtKB">
        <authorList>
            <consortium name="Ensembl"/>
        </authorList>
    </citation>
    <scope>IDENTIFICATION</scope>
</reference>
<evidence type="ECO:0000256" key="17">
    <source>
        <dbReference type="SAM" id="MobiDB-lite"/>
    </source>
</evidence>
<keyword evidence="14 16" id="KW-0739">Sodium transport</keyword>
<feature type="transmembrane region" description="Helical" evidence="16">
    <location>
        <begin position="1283"/>
        <end position="1306"/>
    </location>
</feature>
<keyword evidence="6" id="KW-0677">Repeat</keyword>
<reference evidence="20 21" key="1">
    <citation type="journal article" date="2007" name="Nature">
        <title>Genome of the marsupial Monodelphis domestica reveals innovation in non-coding sequences.</title>
        <authorList>
            <person name="Mikkelsen T.S."/>
            <person name="Wakefield M.J."/>
            <person name="Aken B."/>
            <person name="Amemiya C.T."/>
            <person name="Chang J.L."/>
            <person name="Duke S."/>
            <person name="Garber M."/>
            <person name="Gentles A.J."/>
            <person name="Goodstadt L."/>
            <person name="Heger A."/>
            <person name="Jurka J."/>
            <person name="Kamal M."/>
            <person name="Mauceli E."/>
            <person name="Searle S.M."/>
            <person name="Sharpe T."/>
            <person name="Baker M.L."/>
            <person name="Batzer M.A."/>
            <person name="Benos P.V."/>
            <person name="Belov K."/>
            <person name="Clamp M."/>
            <person name="Cook A."/>
            <person name="Cuff J."/>
            <person name="Das R."/>
            <person name="Davidow L."/>
            <person name="Deakin J.E."/>
            <person name="Fazzari M.J."/>
            <person name="Glass J.L."/>
            <person name="Grabherr M."/>
            <person name="Greally J.M."/>
            <person name="Gu W."/>
            <person name="Hore T.A."/>
            <person name="Huttley G.A."/>
            <person name="Kleber M."/>
            <person name="Jirtle R.L."/>
            <person name="Koina E."/>
            <person name="Lee J.T."/>
            <person name="Mahony S."/>
            <person name="Marra M.A."/>
            <person name="Miller R.D."/>
            <person name="Nicholls R.D."/>
            <person name="Oda M."/>
            <person name="Papenfuss A.T."/>
            <person name="Parra Z.E."/>
            <person name="Pollock D.D."/>
            <person name="Ray D.A."/>
            <person name="Schein J.E."/>
            <person name="Speed T.P."/>
            <person name="Thompson K."/>
            <person name="VandeBerg J.L."/>
            <person name="Wade C.M."/>
            <person name="Walker J.A."/>
            <person name="Waters P.D."/>
            <person name="Webber C."/>
            <person name="Weidman J.R."/>
            <person name="Xie X."/>
            <person name="Zody M.C."/>
            <person name="Baldwin J."/>
            <person name="Abdouelleil A."/>
            <person name="Abdulkadir J."/>
            <person name="Abebe A."/>
            <person name="Abera B."/>
            <person name="Abreu J."/>
            <person name="Acer S.C."/>
            <person name="Aftuck L."/>
            <person name="Alexander A."/>
            <person name="An P."/>
            <person name="Anderson E."/>
            <person name="Anderson S."/>
            <person name="Arachi H."/>
            <person name="Azer M."/>
            <person name="Bachantsang P."/>
            <person name="Barry A."/>
            <person name="Bayul T."/>
            <person name="Berlin A."/>
            <person name="Bessette D."/>
            <person name="Bloom T."/>
            <person name="Bloom T."/>
            <person name="Boguslavskiy L."/>
            <person name="Bonnet C."/>
            <person name="Boukhgalter B."/>
            <person name="Bourzgui I."/>
            <person name="Brown A."/>
            <person name="Cahill P."/>
            <person name="Channer S."/>
            <person name="Cheshatsang Y."/>
            <person name="Chuda L."/>
            <person name="Citroen M."/>
            <person name="Collymore A."/>
            <person name="Cooke P."/>
            <person name="Costello M."/>
            <person name="D'Aco K."/>
            <person name="Daza R."/>
            <person name="De Haan G."/>
            <person name="DeGray S."/>
            <person name="DeMaso C."/>
            <person name="Dhargay N."/>
            <person name="Dooley K."/>
            <person name="Dooley E."/>
            <person name="Doricent M."/>
            <person name="Dorje P."/>
            <person name="Dorjee K."/>
            <person name="Dupes A."/>
            <person name="Elong R."/>
            <person name="Falk J."/>
            <person name="Farina A."/>
            <person name="Faro S."/>
            <person name="Ferguson D."/>
            <person name="Fisher S."/>
            <person name="Foley C.D."/>
            <person name="Franke A."/>
            <person name="Friedrich D."/>
            <person name="Gadbois L."/>
            <person name="Gearin G."/>
            <person name="Gearin C.R."/>
            <person name="Giannoukos G."/>
            <person name="Goode T."/>
            <person name="Graham J."/>
            <person name="Grandbois E."/>
            <person name="Grewal S."/>
            <person name="Gyaltsen K."/>
            <person name="Hafez N."/>
            <person name="Hagos B."/>
            <person name="Hall J."/>
            <person name="Henson C."/>
            <person name="Hollinger A."/>
            <person name="Honan T."/>
            <person name="Huard M.D."/>
            <person name="Hughes L."/>
            <person name="Hurhula B."/>
            <person name="Husby M.E."/>
            <person name="Kamat A."/>
            <person name="Kanga B."/>
            <person name="Kashin S."/>
            <person name="Khazanovich D."/>
            <person name="Kisner P."/>
            <person name="Lance K."/>
            <person name="Lara M."/>
            <person name="Lee W."/>
            <person name="Lennon N."/>
            <person name="Letendre F."/>
            <person name="LeVine R."/>
            <person name="Lipovsky A."/>
            <person name="Liu X."/>
            <person name="Liu J."/>
            <person name="Liu S."/>
            <person name="Lokyitsang T."/>
            <person name="Lokyitsang Y."/>
            <person name="Lubonja R."/>
            <person name="Lui A."/>
            <person name="MacDonald P."/>
            <person name="Magnisalis V."/>
            <person name="Maru K."/>
            <person name="Matthews C."/>
            <person name="McCusker W."/>
            <person name="McDonough S."/>
            <person name="Mehta T."/>
            <person name="Meldrim J."/>
            <person name="Meneus L."/>
            <person name="Mihai O."/>
            <person name="Mihalev A."/>
            <person name="Mihova T."/>
            <person name="Mittelman R."/>
            <person name="Mlenga V."/>
            <person name="Montmayeur A."/>
            <person name="Mulrain L."/>
            <person name="Navidi A."/>
            <person name="Naylor J."/>
            <person name="Negash T."/>
            <person name="Nguyen T."/>
            <person name="Nguyen N."/>
            <person name="Nicol R."/>
            <person name="Norbu C."/>
            <person name="Norbu N."/>
            <person name="Novod N."/>
            <person name="O'Neill B."/>
            <person name="Osman S."/>
            <person name="Markiewicz E."/>
            <person name="Oyono O.L."/>
            <person name="Patti C."/>
            <person name="Phunkhang P."/>
            <person name="Pierre F."/>
            <person name="Priest M."/>
            <person name="Raghuraman S."/>
            <person name="Rege F."/>
            <person name="Reyes R."/>
            <person name="Rise C."/>
            <person name="Rogov P."/>
            <person name="Ross K."/>
            <person name="Ryan E."/>
            <person name="Settipalli S."/>
            <person name="Shea T."/>
            <person name="Sherpa N."/>
            <person name="Shi L."/>
            <person name="Shih D."/>
            <person name="Sparrow T."/>
            <person name="Spaulding J."/>
            <person name="Stalker J."/>
            <person name="Stange-Thomann N."/>
            <person name="Stavropoulos S."/>
            <person name="Stone C."/>
            <person name="Strader C."/>
            <person name="Tesfaye S."/>
            <person name="Thomson T."/>
            <person name="Thoulutsang Y."/>
            <person name="Thoulutsang D."/>
            <person name="Topham K."/>
            <person name="Topping I."/>
            <person name="Tsamla T."/>
            <person name="Vassiliev H."/>
            <person name="Vo A."/>
            <person name="Wangchuk T."/>
            <person name="Wangdi T."/>
            <person name="Weiand M."/>
            <person name="Wilkinson J."/>
            <person name="Wilson A."/>
            <person name="Yadav S."/>
            <person name="Young G."/>
            <person name="Yu Q."/>
            <person name="Zembek L."/>
            <person name="Zhong D."/>
            <person name="Zimmer A."/>
            <person name="Zwirko Z."/>
            <person name="Jaffe D.B."/>
            <person name="Alvarez P."/>
            <person name="Brockman W."/>
            <person name="Butler J."/>
            <person name="Chin C."/>
            <person name="Gnerre S."/>
            <person name="MacCallum I."/>
            <person name="Graves J.A."/>
            <person name="Ponting C.P."/>
            <person name="Breen M."/>
            <person name="Samollow P.B."/>
            <person name="Lander E.S."/>
            <person name="Lindblad-Toh K."/>
        </authorList>
    </citation>
    <scope>NUCLEOTIDE SEQUENCE [LARGE SCALE GENOMIC DNA]</scope>
</reference>
<evidence type="ECO:0000256" key="8">
    <source>
        <dbReference type="ARBA" id="ARBA00022989"/>
    </source>
</evidence>
<feature type="domain" description="Ion transport" evidence="18">
    <location>
        <begin position="1036"/>
        <end position="1314"/>
    </location>
</feature>
<keyword evidence="12" id="KW-1015">Disulfide bond</keyword>
<accession>K7E657</accession>
<evidence type="ECO:0000256" key="7">
    <source>
        <dbReference type="ARBA" id="ARBA00022882"/>
    </source>
</evidence>
<dbReference type="SUPFAM" id="SSF81324">
    <property type="entry name" value="Voltage-gated potassium channels"/>
    <property type="match status" value="4"/>
</dbReference>
<evidence type="ECO:0000313" key="21">
    <source>
        <dbReference type="Proteomes" id="UP000002280"/>
    </source>
</evidence>
<feature type="transmembrane region" description="Helical" evidence="16">
    <location>
        <begin position="179"/>
        <end position="207"/>
    </location>
</feature>
<feature type="transmembrane region" description="Helical" evidence="16">
    <location>
        <begin position="137"/>
        <end position="158"/>
    </location>
</feature>
<dbReference type="OMA" id="GMSTFGH"/>
<dbReference type="InterPro" id="IPR027359">
    <property type="entry name" value="Volt_channel_dom_sf"/>
</dbReference>
<feature type="transmembrane region" description="Helical" evidence="16">
    <location>
        <begin position="1425"/>
        <end position="1444"/>
    </location>
</feature>
<keyword evidence="15 16" id="KW-0407">Ion channel</keyword>
<evidence type="ECO:0000256" key="16">
    <source>
        <dbReference type="RuleBase" id="RU361132"/>
    </source>
</evidence>
<keyword evidence="13" id="KW-0325">Glycoprotein</keyword>
<feature type="domain" description="Ion transport" evidence="18">
    <location>
        <begin position="111"/>
        <end position="389"/>
    </location>
</feature>
<dbReference type="PRINTS" id="PR00170">
    <property type="entry name" value="NACHANNEL"/>
</dbReference>
<evidence type="ECO:0000256" key="13">
    <source>
        <dbReference type="ARBA" id="ARBA00023180"/>
    </source>
</evidence>
<dbReference type="InterPro" id="IPR043203">
    <property type="entry name" value="VGCC_Ca_Na"/>
</dbReference>
<feature type="transmembrane region" description="Helical" evidence="16">
    <location>
        <begin position="615"/>
        <end position="639"/>
    </location>
</feature>
<dbReference type="GO" id="GO:0019233">
    <property type="term" value="P:sensory perception of pain"/>
    <property type="evidence" value="ECO:0000318"/>
    <property type="project" value="GO_Central"/>
</dbReference>
<dbReference type="FunFam" id="1.20.120.350:FF:000068">
    <property type="entry name" value="Sodium channel protein"/>
    <property type="match status" value="1"/>
</dbReference>
<dbReference type="CDD" id="cd13433">
    <property type="entry name" value="Na_channel_gate"/>
    <property type="match status" value="1"/>
</dbReference>
<evidence type="ECO:0000256" key="11">
    <source>
        <dbReference type="ARBA" id="ARBA00023136"/>
    </source>
</evidence>
<evidence type="ECO:0000313" key="20">
    <source>
        <dbReference type="Ensembl" id="ENSMODP00000041259.1"/>
    </source>
</evidence>
<evidence type="ECO:0000256" key="5">
    <source>
        <dbReference type="ARBA" id="ARBA00022692"/>
    </source>
</evidence>
<dbReference type="GO" id="GO:0030424">
    <property type="term" value="C:axon"/>
    <property type="evidence" value="ECO:0000318"/>
    <property type="project" value="GO_Central"/>
</dbReference>
<dbReference type="Gene3D" id="1.10.287.70">
    <property type="match status" value="4"/>
</dbReference>
<keyword evidence="7 16" id="KW-0851">Voltage-gated channel</keyword>
<keyword evidence="10 16" id="KW-0406">Ion transport</keyword>
<dbReference type="FunFam" id="1.20.120.350:FF:000075">
    <property type="entry name" value="Sodium channel protein"/>
    <property type="match status" value="1"/>
</dbReference>
<evidence type="ECO:0000256" key="9">
    <source>
        <dbReference type="ARBA" id="ARBA00023053"/>
    </source>
</evidence>
<keyword evidence="8 16" id="KW-1133">Transmembrane helix</keyword>
<feature type="region of interest" description="Disordered" evidence="17">
    <location>
        <begin position="867"/>
        <end position="934"/>
    </location>
</feature>
<dbReference type="PANTHER" id="PTHR10037:SF221">
    <property type="entry name" value="SODIUM CHANNEL PROTEIN TYPE 9 SUBUNIT ALPHA"/>
    <property type="match status" value="1"/>
</dbReference>
<organism evidence="20 21">
    <name type="scientific">Monodelphis domestica</name>
    <name type="common">Gray short-tailed opossum</name>
    <dbReference type="NCBI Taxonomy" id="13616"/>
    <lineage>
        <taxon>Eukaryota</taxon>
        <taxon>Metazoa</taxon>
        <taxon>Chordata</taxon>
        <taxon>Craniata</taxon>
        <taxon>Vertebrata</taxon>
        <taxon>Euteleostomi</taxon>
        <taxon>Mammalia</taxon>
        <taxon>Metatheria</taxon>
        <taxon>Didelphimorphia</taxon>
        <taxon>Didelphidae</taxon>
        <taxon>Monodelphis</taxon>
    </lineage>
</organism>
<keyword evidence="9 16" id="KW-0915">Sodium</keyword>
<feature type="transmembrane region" description="Helical" evidence="16">
    <location>
        <begin position="1163"/>
        <end position="1183"/>
    </location>
</feature>
<dbReference type="GeneTree" id="ENSGT00940000161368"/>
<comment type="caution">
    <text evidence="16">Lacks conserved residue(s) required for the propagation of feature annotation.</text>
</comment>
<dbReference type="InterPro" id="IPR044564">
    <property type="entry name" value="Na_chnl_inactivation_gate"/>
</dbReference>
<evidence type="ECO:0000256" key="15">
    <source>
        <dbReference type="ARBA" id="ARBA00023303"/>
    </source>
</evidence>
<dbReference type="Bgee" id="ENSMODG00000028392">
    <property type="expression patterns" value="Expressed in heart and 15 other cell types or tissues"/>
</dbReference>
<feature type="transmembrane region" description="Helical" evidence="16">
    <location>
        <begin position="112"/>
        <end position="131"/>
    </location>
</feature>
<keyword evidence="2 16" id="KW-0813">Transport</keyword>
<evidence type="ECO:0000256" key="6">
    <source>
        <dbReference type="ARBA" id="ARBA00022737"/>
    </source>
</evidence>
<evidence type="ECO:0000256" key="10">
    <source>
        <dbReference type="ARBA" id="ARBA00023065"/>
    </source>
</evidence>
<feature type="transmembrane region" description="Helical" evidence="16">
    <location>
        <begin position="1526"/>
        <end position="1545"/>
    </location>
</feature>
<evidence type="ECO:0000256" key="12">
    <source>
        <dbReference type="ARBA" id="ARBA00023157"/>
    </source>
</evidence>
<feature type="domain" description="Sodium ion transport-associated" evidence="19">
    <location>
        <begin position="830"/>
        <end position="1032"/>
    </location>
</feature>
<dbReference type="InterPro" id="IPR005821">
    <property type="entry name" value="Ion_trans_dom"/>
</dbReference>
<evidence type="ECO:0000256" key="1">
    <source>
        <dbReference type="ARBA" id="ARBA00004651"/>
    </source>
</evidence>
<dbReference type="InterPro" id="IPR010526">
    <property type="entry name" value="Na_trans_assoc_dom"/>
</dbReference>
<keyword evidence="5 16" id="KW-0812">Transmembrane</keyword>
<dbReference type="eggNOG" id="KOG2301">
    <property type="taxonomic scope" value="Eukaryota"/>
</dbReference>
<feature type="transmembrane region" description="Helical" evidence="16">
    <location>
        <begin position="1073"/>
        <end position="1093"/>
    </location>
</feature>
<dbReference type="GO" id="GO:0005248">
    <property type="term" value="F:voltage-gated sodium channel activity"/>
    <property type="evidence" value="ECO:0000318"/>
    <property type="project" value="GO_Central"/>
</dbReference>
<dbReference type="Pfam" id="PF06512">
    <property type="entry name" value="Na_trans_assoc"/>
    <property type="match status" value="1"/>
</dbReference>
<feature type="domain" description="Ion transport" evidence="18">
    <location>
        <begin position="1361"/>
        <end position="1614"/>
    </location>
</feature>
<dbReference type="FunFam" id="1.10.238.10:FF:000002">
    <property type="entry name" value="Sodium channel protein"/>
    <property type="match status" value="1"/>
</dbReference>
<dbReference type="FunFam" id="1.10.287.70:FF:000091">
    <property type="entry name" value="Sodium channel protein"/>
    <property type="match status" value="1"/>
</dbReference>
<dbReference type="Gene3D" id="1.20.120.350">
    <property type="entry name" value="Voltage-gated potassium channels. Chain C"/>
    <property type="match status" value="4"/>
</dbReference>
<dbReference type="FunFam" id="1.20.120.350:FF:000059">
    <property type="entry name" value="Sodium channel protein"/>
    <property type="match status" value="1"/>
</dbReference>
<feature type="transmembrane region" description="Helical" evidence="16">
    <location>
        <begin position="1391"/>
        <end position="1413"/>
    </location>
</feature>
<feature type="transmembrane region" description="Helical" evidence="16">
    <location>
        <begin position="651"/>
        <end position="668"/>
    </location>
</feature>
<comment type="subcellular location">
    <subcellularLocation>
        <location evidence="1 16">Cell membrane</location>
        <topology evidence="1 16">Multi-pass membrane protein</topology>
    </subcellularLocation>
</comment>
<feature type="transmembrane region" description="Helical" evidence="16">
    <location>
        <begin position="1105"/>
        <end position="1125"/>
    </location>
</feature>
<protein>
    <recommendedName>
        <fullName evidence="16">Sodium channel protein</fullName>
    </recommendedName>
</protein>
<dbReference type="Pfam" id="PF00520">
    <property type="entry name" value="Ion_trans"/>
    <property type="match status" value="4"/>
</dbReference>
<dbReference type="Ensembl" id="ENSMODT00000044367.2">
    <property type="protein sequence ID" value="ENSMODP00000041259.1"/>
    <property type="gene ID" value="ENSMODG00000028392.2"/>
</dbReference>
<dbReference type="GO" id="GO:0001518">
    <property type="term" value="C:voltage-gated sodium channel complex"/>
    <property type="evidence" value="ECO:0000318"/>
    <property type="project" value="GO_Central"/>
</dbReference>
<dbReference type="Proteomes" id="UP000002280">
    <property type="component" value="Chromosome 4"/>
</dbReference>